<evidence type="ECO:0000256" key="1">
    <source>
        <dbReference type="SAM" id="MobiDB-lite"/>
    </source>
</evidence>
<organism evidence="2 3">
    <name type="scientific">Mycolicibacterium elephantis DSM 44368</name>
    <dbReference type="NCBI Taxonomy" id="1335622"/>
    <lineage>
        <taxon>Bacteria</taxon>
        <taxon>Bacillati</taxon>
        <taxon>Actinomycetota</taxon>
        <taxon>Actinomycetes</taxon>
        <taxon>Mycobacteriales</taxon>
        <taxon>Mycobacteriaceae</taxon>
        <taxon>Mycolicibacterium</taxon>
    </lineage>
</organism>
<protein>
    <submittedName>
        <fullName evidence="2">Uncharacterized protein</fullName>
    </submittedName>
</protein>
<dbReference type="Proteomes" id="UP000287177">
    <property type="component" value="Unassembled WGS sequence"/>
</dbReference>
<dbReference type="EMBL" id="ATDN01000007">
    <property type="protein sequence ID" value="RWA21863.1"/>
    <property type="molecule type" value="Genomic_DNA"/>
</dbReference>
<keyword evidence="3" id="KW-1185">Reference proteome</keyword>
<gene>
    <name evidence="2" type="ORF">MELE44368_14305</name>
</gene>
<proteinExistence type="predicted"/>
<feature type="region of interest" description="Disordered" evidence="1">
    <location>
        <begin position="1"/>
        <end position="33"/>
    </location>
</feature>
<comment type="caution">
    <text evidence="2">The sequence shown here is derived from an EMBL/GenBank/DDBJ whole genome shotgun (WGS) entry which is preliminary data.</text>
</comment>
<sequence>MTTEQRGQSDNTPAGERVGHYEPTRHIDVGSVD</sequence>
<dbReference type="AlphaFoldDB" id="A0A439DX01"/>
<feature type="compositionally biased region" description="Polar residues" evidence="1">
    <location>
        <begin position="1"/>
        <end position="12"/>
    </location>
</feature>
<evidence type="ECO:0000313" key="2">
    <source>
        <dbReference type="EMBL" id="RWA21863.1"/>
    </source>
</evidence>
<evidence type="ECO:0000313" key="3">
    <source>
        <dbReference type="Proteomes" id="UP000287177"/>
    </source>
</evidence>
<reference evidence="2 3" key="1">
    <citation type="submission" date="2013-06" db="EMBL/GenBank/DDBJ databases">
        <title>The draft sequence of the Mycobacterium elephantis genome.</title>
        <authorList>
            <person name="Pettersson F.B."/>
            <person name="Das S."/>
            <person name="Dasgupta S."/>
            <person name="Bhattacharya A."/>
            <person name="Kirsebom L.A."/>
        </authorList>
    </citation>
    <scope>NUCLEOTIDE SEQUENCE [LARGE SCALE GENOMIC DNA]</scope>
    <source>
        <strain evidence="2 3">DSM 44368</strain>
    </source>
</reference>
<accession>A0A439DX01</accession>
<name>A0A439DX01_9MYCO</name>
<feature type="compositionally biased region" description="Basic and acidic residues" evidence="1">
    <location>
        <begin position="17"/>
        <end position="33"/>
    </location>
</feature>